<dbReference type="InterPro" id="IPR011989">
    <property type="entry name" value="ARM-like"/>
</dbReference>
<dbReference type="InterPro" id="IPR055443">
    <property type="entry name" value="HEAT_ECM29"/>
</dbReference>
<evidence type="ECO:0000256" key="2">
    <source>
        <dbReference type="ARBA" id="ARBA00022490"/>
    </source>
</evidence>
<dbReference type="GO" id="GO:0060090">
    <property type="term" value="F:molecular adaptor activity"/>
    <property type="evidence" value="ECO:0007669"/>
    <property type="project" value="InterPro"/>
</dbReference>
<evidence type="ECO:0000259" key="5">
    <source>
        <dbReference type="Pfam" id="PF13001"/>
    </source>
</evidence>
<dbReference type="Proteomes" id="UP000294847">
    <property type="component" value="Chromosome 6"/>
</dbReference>
<protein>
    <recommendedName>
        <fullName evidence="9">Proteasome component ECM29</fullName>
    </recommendedName>
</protein>
<evidence type="ECO:0000256" key="4">
    <source>
        <dbReference type="ARBA" id="ARBA00022942"/>
    </source>
</evidence>
<evidence type="ECO:0000313" key="8">
    <source>
        <dbReference type="Proteomes" id="UP000294847"/>
    </source>
</evidence>
<dbReference type="GO" id="GO:0005737">
    <property type="term" value="C:cytoplasm"/>
    <property type="evidence" value="ECO:0007669"/>
    <property type="project" value="UniProtKB-SubCell"/>
</dbReference>
<evidence type="ECO:0000256" key="1">
    <source>
        <dbReference type="ARBA" id="ARBA00004496"/>
    </source>
</evidence>
<dbReference type="Pfam" id="PF24492">
    <property type="entry name" value="HEAT_ECM29"/>
    <property type="match status" value="1"/>
</dbReference>
<dbReference type="VEuPathDB" id="FungiDB:M_BR32_EuGene_00098611"/>
<accession>A0A4P7NPN8</accession>
<comment type="subcellular location">
    <subcellularLocation>
        <location evidence="1">Cytoplasm</location>
    </subcellularLocation>
</comment>
<dbReference type="GO" id="GO:0043248">
    <property type="term" value="P:proteasome assembly"/>
    <property type="evidence" value="ECO:0007669"/>
    <property type="project" value="InterPro"/>
</dbReference>
<keyword evidence="3" id="KW-0677">Repeat</keyword>
<sequence length="1835" mass="202862">MATPEAKELALVDKVDFKILHVANDEKKLPELLKLYLAPLILKAASEHHSVRSKVIQICQRLKTFVQPPGIVLPVAALLSQYKATDSPLVRHLDLTFIQHSIGRIDSSERAELVSIVLKDIGKNISPSHAALFNVVLHIIPDVKVPPRGSKESDAFRDEIGLSDPEDSGYIAEWLTKLLLLKQNLSETMGLTEEDIKFLTLDKPETWTGPNALKLAETRLRALNLLASGAFTDKERFLAAIYASASSDGRMSSVGDDMLKRSTVDLEDKSIVERLFTAHIGLPSPYRAKILNLLSRSATSVTYKENILNVVKMDLEGSFPHAPNDDWVRRMQASGLEQTKLHKALFEYMNWVARIGPSKGSNFTAIAHPLIDHLVAFIRSQGWPVPENLSVDQVNLRYRAYETIGVLARSAEEFPEEPRTFLLSFLFRSLSEDPSDVVAAIDGALPAVARFFQNPGDAECFHLHSTLLTYMSPPHDAPEIVRSTRPAAVKCANQCLPFSDATARWIDILAVASARSERRDVVEEGRKGLDPWTYYANEESASSKLPDWVEMVRTYFTERISSADNHVDKKAKDDHPTSPFFANFGGDKLHAYPLTVTYCTRILFLMALGDSFKVQPGWELQLENKVRSDLEARKTIRHYLANAHDNLPRASDATTMPSTALLTLLTAALEGMLLQDNDEIVNECAQSFVDLASLAPKAVLRSLAGRAEDLLPLVMSHKSDLRMLGSRACAILGAHPAKGQAATMEIFDRLMTDFQSQSPAIGSESKTQGSLLCMAHLASRLVYYYGLNNPSGEPSTPLMEKIRRNIFFKASSLAQRNSTYQSMSQFWTAGLSCLPQDDSRKELAAEWVEVLSSEAKKSNDKAIIALGRLAVALNDTNDKDSAIITDILTKLYDLHEIKQTEVQFAVGEAITAAVACWDSEVVQLTLDVEPKDDSYLIGKRGARVSELLKKLLQDCKTTKPSLLKASGIWLFCLIQNCSHLPEIQLKLRESQVAFMRLLSARDELVQETASRGLALVYERGDPALREDLVKDLVAAFTGSGPKLEVDKDTELFDAGALPTGEGKSITSYKDIVSLANEVGDQSLIYKFMSLATNAATWSTRSAFGRFGLSNILSESEVDPKLYPKLYRYRFDPNLNVQKSMNDIWKALVKDSSAVIDTHFEAILSDLLKSILGKEWRVRQASCAAIADLIGGQKFDRYKEQYQDIWSAALRVLDDVKSSVREAAMGLCMNLSNTLVRQLEESSSAAASKTATAMIGQALPFLLSDKGIESGVEEVKGLAIITVMKISKNGGPALRPYIADMVTHLLNLLSTIEPDALNYYYQRSGEESREKIDKLRSSFVSQSPIFVAIEDALRQVDAEVMPKLLSGVEETIKSAIGMPTKIGCSNLLSSLSIRHAVDFAPHSGRFLKLMYKCVLDRNDEVSRAYAKAAAYMMRVAPDAARLRFVEHFADLYFAAEDEGRRRKVGDVVLALSKISPDHFNALEAQLLPLAYLGKHDAEEYVATCFSEVWDKHAGSSRSVVRYVGEITGLVERALSAAQWALKHAGALTTGSMVKAVLEGASHSAETAASRLDKIWPTFEKSLLLKTFDGKEKLLDPLADMAEKGFGDDALLKKIVVREAKRNNDTYRVHAFKCLWRFAKSRKQMDMLDDIVSIVTPHLDALKDEDRMDVDGEKGREDLVTKTATVALEAVARGYCRGKIEAEPEAVLKRVVSALGPYLVSSQFDRVRREVWYSCAADLLDDAKKVGDAKQPVSSFDTAEKILNTLDLDAPDVGTEDQRAARMRAVDAFVETCKKGVFGAMGDAELLKLLKEKLQAAASRERSLAVKGAIAQILGKL</sequence>
<dbReference type="Pfam" id="PF23731">
    <property type="entry name" value="ARM_ECM29_C"/>
    <property type="match status" value="1"/>
</dbReference>
<gene>
    <name evidence="7" type="ORF">PoMZ_05825</name>
</gene>
<evidence type="ECO:0000259" key="6">
    <source>
        <dbReference type="Pfam" id="PF24492"/>
    </source>
</evidence>
<dbReference type="SUPFAM" id="SSF48371">
    <property type="entry name" value="ARM repeat"/>
    <property type="match status" value="3"/>
</dbReference>
<proteinExistence type="predicted"/>
<dbReference type="InterPro" id="IPR016024">
    <property type="entry name" value="ARM-type_fold"/>
</dbReference>
<dbReference type="Pfam" id="PF13001">
    <property type="entry name" value="ECM29_N"/>
    <property type="match status" value="1"/>
</dbReference>
<dbReference type="PANTHER" id="PTHR23346:SF19">
    <property type="entry name" value="PROTEASOME ADAPTER AND SCAFFOLD PROTEIN ECM29"/>
    <property type="match status" value="1"/>
</dbReference>
<dbReference type="GO" id="GO:0005634">
    <property type="term" value="C:nucleus"/>
    <property type="evidence" value="ECO:0007669"/>
    <property type="project" value="TreeGrafter"/>
</dbReference>
<dbReference type="PANTHER" id="PTHR23346">
    <property type="entry name" value="TRANSLATIONAL ACTIVATOR GCN1-RELATED"/>
    <property type="match status" value="1"/>
</dbReference>
<evidence type="ECO:0008006" key="9">
    <source>
        <dbReference type="Google" id="ProtNLM"/>
    </source>
</evidence>
<dbReference type="GO" id="GO:0036503">
    <property type="term" value="P:ERAD pathway"/>
    <property type="evidence" value="ECO:0007669"/>
    <property type="project" value="TreeGrafter"/>
</dbReference>
<feature type="domain" description="Proteasome adapter and scaffold protein ECM29 HEAT-repeat" evidence="6">
    <location>
        <begin position="1293"/>
        <end position="1452"/>
    </location>
</feature>
<keyword evidence="4" id="KW-0647">Proteasome</keyword>
<dbReference type="Gene3D" id="1.25.10.10">
    <property type="entry name" value="Leucine-rich Repeat Variant"/>
    <property type="match status" value="2"/>
</dbReference>
<evidence type="ECO:0000256" key="3">
    <source>
        <dbReference type="ARBA" id="ARBA00022737"/>
    </source>
</evidence>
<dbReference type="GO" id="GO:0000502">
    <property type="term" value="C:proteasome complex"/>
    <property type="evidence" value="ECO:0007669"/>
    <property type="project" value="UniProtKB-KW"/>
</dbReference>
<evidence type="ECO:0000313" key="7">
    <source>
        <dbReference type="EMBL" id="QBZ64132.1"/>
    </source>
</evidence>
<dbReference type="InterPro" id="IPR024372">
    <property type="entry name" value="Ecm29_N"/>
</dbReference>
<feature type="domain" description="Proteasome component Ecm29 N-terminal" evidence="5">
    <location>
        <begin position="12"/>
        <end position="510"/>
    </location>
</feature>
<dbReference type="EMBL" id="CP034209">
    <property type="protein sequence ID" value="QBZ64132.1"/>
    <property type="molecule type" value="Genomic_DNA"/>
</dbReference>
<keyword evidence="2" id="KW-0963">Cytoplasm</keyword>
<organism evidence="7 8">
    <name type="scientific">Pyricularia oryzae</name>
    <name type="common">Rice blast fungus</name>
    <name type="synonym">Magnaporthe oryzae</name>
    <dbReference type="NCBI Taxonomy" id="318829"/>
    <lineage>
        <taxon>Eukaryota</taxon>
        <taxon>Fungi</taxon>
        <taxon>Dikarya</taxon>
        <taxon>Ascomycota</taxon>
        <taxon>Pezizomycotina</taxon>
        <taxon>Sordariomycetes</taxon>
        <taxon>Sordariomycetidae</taxon>
        <taxon>Magnaporthales</taxon>
        <taxon>Pyriculariaceae</taxon>
        <taxon>Pyricularia</taxon>
    </lineage>
</organism>
<name>A0A4P7NPN8_PYROR</name>
<reference evidence="7 8" key="1">
    <citation type="journal article" date="2019" name="Mol. Biol. Evol.">
        <title>Blast fungal genomes show frequent chromosomal changes, gene gains and losses, and effector gene turnover.</title>
        <authorList>
            <person name="Gomez Luciano L.B."/>
            <person name="Jason Tsai I."/>
            <person name="Chuma I."/>
            <person name="Tosa Y."/>
            <person name="Chen Y.H."/>
            <person name="Li J.Y."/>
            <person name="Li M.Y."/>
            <person name="Jade Lu M.Y."/>
            <person name="Nakayashiki H."/>
            <person name="Li W.H."/>
        </authorList>
    </citation>
    <scope>NUCLEOTIDE SEQUENCE [LARGE SCALE GENOMIC DNA]</scope>
    <source>
        <strain evidence="7">MZ5-1-6</strain>
    </source>
</reference>